<gene>
    <name evidence="2" type="ORF">C6569_04455</name>
</gene>
<dbReference type="InterPro" id="IPR023210">
    <property type="entry name" value="NADP_OxRdtase_dom"/>
</dbReference>
<dbReference type="Gene3D" id="3.20.20.100">
    <property type="entry name" value="NADP-dependent oxidoreductase domain"/>
    <property type="match status" value="1"/>
</dbReference>
<dbReference type="CDD" id="cd19152">
    <property type="entry name" value="AKR_AKR15A"/>
    <property type="match status" value="1"/>
</dbReference>
<reference evidence="2 3" key="1">
    <citation type="submission" date="2018-03" db="EMBL/GenBank/DDBJ databases">
        <title>Genome sequencing of Phreatobacter sp.</title>
        <authorList>
            <person name="Kim S.-J."/>
            <person name="Heo J."/>
            <person name="Kwon S.-W."/>
        </authorList>
    </citation>
    <scope>NUCLEOTIDE SEQUENCE [LARGE SCALE GENOMIC DNA]</scope>
    <source>
        <strain evidence="2 3">S-12</strain>
    </source>
</reference>
<dbReference type="InterPro" id="IPR036812">
    <property type="entry name" value="NAD(P)_OxRdtase_dom_sf"/>
</dbReference>
<evidence type="ECO:0000259" key="1">
    <source>
        <dbReference type="Pfam" id="PF00248"/>
    </source>
</evidence>
<dbReference type="RefSeq" id="WP_106747702.1">
    <property type="nucleotide sequence ID" value="NZ_CP027668.1"/>
</dbReference>
<dbReference type="OrthoDB" id="9768851at2"/>
<evidence type="ECO:0000313" key="3">
    <source>
        <dbReference type="Proteomes" id="UP000237889"/>
    </source>
</evidence>
<protein>
    <submittedName>
        <fullName evidence="2">Pyridoxal 4-dehydrogenase</fullName>
    </submittedName>
</protein>
<dbReference type="AlphaFoldDB" id="A0A2S0N894"/>
<dbReference type="SUPFAM" id="SSF51430">
    <property type="entry name" value="NAD(P)-linked oxidoreductase"/>
    <property type="match status" value="1"/>
</dbReference>
<evidence type="ECO:0000313" key="2">
    <source>
        <dbReference type="EMBL" id="AVO44372.1"/>
    </source>
</evidence>
<dbReference type="InterPro" id="IPR020471">
    <property type="entry name" value="AKR"/>
</dbReference>
<feature type="domain" description="NADP-dependent oxidoreductase" evidence="1">
    <location>
        <begin position="28"/>
        <end position="324"/>
    </location>
</feature>
<accession>A0A2S0N894</accession>
<dbReference type="PANTHER" id="PTHR42686">
    <property type="entry name" value="GH17980P-RELATED"/>
    <property type="match status" value="1"/>
</dbReference>
<dbReference type="KEGG" id="phr:C6569_04455"/>
<name>A0A2S0N894_9HYPH</name>
<dbReference type="Pfam" id="PF00248">
    <property type="entry name" value="Aldo_ket_red"/>
    <property type="match status" value="1"/>
</dbReference>
<proteinExistence type="predicted"/>
<dbReference type="GO" id="GO:0005829">
    <property type="term" value="C:cytosol"/>
    <property type="evidence" value="ECO:0007669"/>
    <property type="project" value="TreeGrafter"/>
</dbReference>
<sequence length="344" mass="35905">MTVLPALAPIRAALPRRRLASGLEVGQIGFGGAPLGDLYAALDERQAQETVTGALAAGIDLIDTSPLYGHGLSEHRIGAALRQVPRDRVVLSTKVGRWMDPSASPGDRSGYAGGLPHGAVIDYSYDGAMRSFEQSLLRLGTDHIDILLIHDVDAWTHGAEVERRFAEAMDGAYRALDRLRASGAVKAIGVGVNEAEMCERFARAGDFDVMMLAGRYTLLEQGALDSFLPLASEKGIGVMLAGVFNSGILAGGVGAPYNYRSATPEIAGRVKALAEVCAAHGVELRRAALAFAAAHPAVAALVIGAVRPDEIAANIAALAMPPPSALWSDLRAAGLIPPHAPTPA</sequence>
<dbReference type="PANTHER" id="PTHR42686:SF1">
    <property type="entry name" value="GH17980P-RELATED"/>
    <property type="match status" value="1"/>
</dbReference>
<dbReference type="EMBL" id="CP027668">
    <property type="protein sequence ID" value="AVO44372.1"/>
    <property type="molecule type" value="Genomic_DNA"/>
</dbReference>
<dbReference type="Proteomes" id="UP000237889">
    <property type="component" value="Chromosome"/>
</dbReference>
<dbReference type="GO" id="GO:0016491">
    <property type="term" value="F:oxidoreductase activity"/>
    <property type="evidence" value="ECO:0007669"/>
    <property type="project" value="InterPro"/>
</dbReference>
<organism evidence="2 3">
    <name type="scientific">Phreatobacter cathodiphilus</name>
    <dbReference type="NCBI Taxonomy" id="1868589"/>
    <lineage>
        <taxon>Bacteria</taxon>
        <taxon>Pseudomonadati</taxon>
        <taxon>Pseudomonadota</taxon>
        <taxon>Alphaproteobacteria</taxon>
        <taxon>Hyphomicrobiales</taxon>
        <taxon>Phreatobacteraceae</taxon>
        <taxon>Phreatobacter</taxon>
    </lineage>
</organism>
<keyword evidence="3" id="KW-1185">Reference proteome</keyword>